<keyword evidence="1" id="KW-1133">Transmembrane helix</keyword>
<feature type="transmembrane region" description="Helical" evidence="1">
    <location>
        <begin position="112"/>
        <end position="131"/>
    </location>
</feature>
<dbReference type="Proteomes" id="UP000503017">
    <property type="component" value="Chromosome"/>
</dbReference>
<keyword evidence="1" id="KW-0472">Membrane</keyword>
<dbReference type="AlphaFoldDB" id="A0A6M7WS47"/>
<gene>
    <name evidence="2" type="ORF">EB235_15180</name>
</gene>
<evidence type="ECO:0000256" key="1">
    <source>
        <dbReference type="SAM" id="Phobius"/>
    </source>
</evidence>
<evidence type="ECO:0000313" key="3">
    <source>
        <dbReference type="Proteomes" id="UP000503017"/>
    </source>
</evidence>
<name>A0A6M7WS47_RHILI</name>
<dbReference type="RefSeq" id="WP_027030211.1">
    <property type="nucleotide sequence ID" value="NZ_CP033367.1"/>
</dbReference>
<organism evidence="2 3">
    <name type="scientific">Mesorhizobium loti R88b</name>
    <dbReference type="NCBI Taxonomy" id="935548"/>
    <lineage>
        <taxon>Bacteria</taxon>
        <taxon>Pseudomonadati</taxon>
        <taxon>Pseudomonadota</taxon>
        <taxon>Alphaproteobacteria</taxon>
        <taxon>Hyphomicrobiales</taxon>
        <taxon>Phyllobacteriaceae</taxon>
        <taxon>Mesorhizobium</taxon>
    </lineage>
</organism>
<protein>
    <submittedName>
        <fullName evidence="2">Uncharacterized protein</fullName>
    </submittedName>
</protein>
<dbReference type="EMBL" id="CP033367">
    <property type="protein sequence ID" value="QKD02678.1"/>
    <property type="molecule type" value="Genomic_DNA"/>
</dbReference>
<feature type="transmembrane region" description="Helical" evidence="1">
    <location>
        <begin position="12"/>
        <end position="36"/>
    </location>
</feature>
<keyword evidence="1" id="KW-0812">Transmembrane</keyword>
<reference evidence="2 3" key="1">
    <citation type="submission" date="2018-10" db="EMBL/GenBank/DDBJ databases">
        <authorList>
            <person name="Perry B.J."/>
            <person name="Sullivan J.T."/>
            <person name="Murphy R.J.T."/>
            <person name="Ramsay J.P."/>
            <person name="Ronson C.W."/>
        </authorList>
    </citation>
    <scope>NUCLEOTIDE SEQUENCE [LARGE SCALE GENOMIC DNA]</scope>
    <source>
        <strain evidence="2 3">R88b</strain>
    </source>
</reference>
<proteinExistence type="predicted"/>
<sequence length="148" mass="16517">MARILGTDLLKRLAVNLVALALATFIGAIVVGQAAYTFHVRIAKYPTTPLVFGLFIAIVVAAIAPRTKFLPRFLVFTGIFLLELALFIVFSNSMLLLTKNYWDENATSAKPWGALEVLIHVITFTAALVMLRRFRLPKPTEIDVEWAR</sequence>
<feature type="transmembrane region" description="Helical" evidence="1">
    <location>
        <begin position="73"/>
        <end position="92"/>
    </location>
</feature>
<feature type="transmembrane region" description="Helical" evidence="1">
    <location>
        <begin position="42"/>
        <end position="64"/>
    </location>
</feature>
<accession>A0A6M7WS47</accession>
<evidence type="ECO:0000313" key="2">
    <source>
        <dbReference type="EMBL" id="QKD02678.1"/>
    </source>
</evidence>